<evidence type="ECO:0000313" key="2">
    <source>
        <dbReference type="EMBL" id="EKU84644.1"/>
    </source>
</evidence>
<dbReference type="Proteomes" id="UP000009874">
    <property type="component" value="Unassembled WGS sequence"/>
</dbReference>
<organism evidence="2 3">
    <name type="scientific">Massilia timonae CCUG 45783</name>
    <dbReference type="NCBI Taxonomy" id="883126"/>
    <lineage>
        <taxon>Bacteria</taxon>
        <taxon>Pseudomonadati</taxon>
        <taxon>Pseudomonadota</taxon>
        <taxon>Betaproteobacteria</taxon>
        <taxon>Burkholderiales</taxon>
        <taxon>Oxalobacteraceae</taxon>
        <taxon>Telluria group</taxon>
        <taxon>Massilia</taxon>
    </lineage>
</organism>
<sequence>MIWSTWQCSSQAARPCVPSSRKRFSTTISFIRSTGPVCSMTWSSRAGHPCGSAADRTGSAKISTSREAATSRRKKCRQSKPVSKSIWAEDMDSWSRLRNPRKWLLCQTTRTFVSTNGRSVSRRLPSGVTFHASVSSWRSRTCTDAGRRQVFGLSQEYDRPGAWRHGGPPSRRAGCARPRFQDVADSASQLDAFAMRPLEPT</sequence>
<protein>
    <submittedName>
        <fullName evidence="2">Uncharacterized protein</fullName>
    </submittedName>
</protein>
<proteinExistence type="predicted"/>
<keyword evidence="3" id="KW-1185">Reference proteome</keyword>
<dbReference type="AlphaFoldDB" id="K9DIN1"/>
<feature type="region of interest" description="Disordered" evidence="1">
    <location>
        <begin position="49"/>
        <end position="81"/>
    </location>
</feature>
<comment type="caution">
    <text evidence="2">The sequence shown here is derived from an EMBL/GenBank/DDBJ whole genome shotgun (WGS) entry which is preliminary data.</text>
</comment>
<evidence type="ECO:0000256" key="1">
    <source>
        <dbReference type="SAM" id="MobiDB-lite"/>
    </source>
</evidence>
<gene>
    <name evidence="2" type="ORF">HMPREF9710_00079</name>
</gene>
<reference evidence="2 3" key="1">
    <citation type="submission" date="2012-09" db="EMBL/GenBank/DDBJ databases">
        <title>The Genome Sequence of Massilia timonae CCUG 45783.</title>
        <authorList>
            <consortium name="The Broad Institute Genome Sequencing Platform"/>
            <person name="Earl A."/>
            <person name="Ward D."/>
            <person name="Feldgarden M."/>
            <person name="Gevers D."/>
            <person name="Huys G."/>
            <person name="Walker B."/>
            <person name="Young S.K."/>
            <person name="Zeng Q."/>
            <person name="Gargeya S."/>
            <person name="Fitzgerald M."/>
            <person name="Haas B."/>
            <person name="Abouelleil A."/>
            <person name="Alvarado L."/>
            <person name="Arachchi H.M."/>
            <person name="Berlin A.M."/>
            <person name="Chapman S.B."/>
            <person name="Goldberg J."/>
            <person name="Griggs A."/>
            <person name="Gujja S."/>
            <person name="Hansen M."/>
            <person name="Howarth C."/>
            <person name="Imamovic A."/>
            <person name="Larimer J."/>
            <person name="McCowen C."/>
            <person name="Montmayeur A."/>
            <person name="Murphy C."/>
            <person name="Neiman D."/>
            <person name="Pearson M."/>
            <person name="Priest M."/>
            <person name="Roberts A."/>
            <person name="Saif S."/>
            <person name="Shea T."/>
            <person name="Sisk P."/>
            <person name="Sykes S."/>
            <person name="Wortman J."/>
            <person name="Nusbaum C."/>
            <person name="Birren B."/>
        </authorList>
    </citation>
    <scope>NUCLEOTIDE SEQUENCE [LARGE SCALE GENOMIC DNA]</scope>
    <source>
        <strain evidence="2 3">CCUG 45783</strain>
    </source>
</reference>
<dbReference type="HOGENOM" id="CLU_1359063_0_0_4"/>
<evidence type="ECO:0000313" key="3">
    <source>
        <dbReference type="Proteomes" id="UP000009874"/>
    </source>
</evidence>
<name>K9DIN1_9BURK</name>
<accession>K9DIN1</accession>
<dbReference type="EMBL" id="AGZI01000002">
    <property type="protein sequence ID" value="EKU84644.1"/>
    <property type="molecule type" value="Genomic_DNA"/>
</dbReference>